<keyword evidence="1" id="KW-0812">Transmembrane</keyword>
<dbReference type="EMBL" id="MDKC01000036">
    <property type="protein sequence ID" value="ODG89979.1"/>
    <property type="molecule type" value="Genomic_DNA"/>
</dbReference>
<accession>A0ABX2ZNC0</accession>
<proteinExistence type="predicted"/>
<keyword evidence="3" id="KW-1185">Reference proteome</keyword>
<evidence type="ECO:0000313" key="2">
    <source>
        <dbReference type="EMBL" id="ODG89979.1"/>
    </source>
</evidence>
<evidence type="ECO:0000256" key="1">
    <source>
        <dbReference type="SAM" id="Phobius"/>
    </source>
</evidence>
<keyword evidence="1" id="KW-1133">Transmembrane helix</keyword>
<name>A0ABX2ZNC0_9BACI</name>
<feature type="transmembrane region" description="Helical" evidence="1">
    <location>
        <begin position="12"/>
        <end position="30"/>
    </location>
</feature>
<gene>
    <name evidence="2" type="ORF">BED47_14010</name>
</gene>
<evidence type="ECO:0000313" key="3">
    <source>
        <dbReference type="Proteomes" id="UP000094580"/>
    </source>
</evidence>
<sequence length="132" mass="14977">MKNKLIKIIKIFSIIVGIITAICLAGYYTLDYLFGDMCGNEITHKEVSPKGDKVAYIFERNCGATTGYSYHLSIMDSDQKLTNNSGNTFVSDDLFKIDWINNKKIQVNYPKSTKTYEMDQHVNGTKIIYVGK</sequence>
<dbReference type="RefSeq" id="WP_069035308.1">
    <property type="nucleotide sequence ID" value="NZ_MDKC01000036.1"/>
</dbReference>
<organism evidence="2 3">
    <name type="scientific">Gottfriedia luciferensis</name>
    <dbReference type="NCBI Taxonomy" id="178774"/>
    <lineage>
        <taxon>Bacteria</taxon>
        <taxon>Bacillati</taxon>
        <taxon>Bacillota</taxon>
        <taxon>Bacilli</taxon>
        <taxon>Bacillales</taxon>
        <taxon>Bacillaceae</taxon>
        <taxon>Gottfriedia</taxon>
    </lineage>
</organism>
<reference evidence="2 3" key="1">
    <citation type="submission" date="2016-07" db="EMBL/GenBank/DDBJ databases">
        <authorList>
            <person name="Townsley L."/>
            <person name="Shank E.A."/>
        </authorList>
    </citation>
    <scope>NUCLEOTIDE SEQUENCE [LARGE SCALE GENOMIC DNA]</scope>
    <source>
        <strain evidence="2 3">CH01</strain>
    </source>
</reference>
<keyword evidence="1" id="KW-0472">Membrane</keyword>
<protein>
    <submittedName>
        <fullName evidence="2">Uncharacterized protein</fullName>
    </submittedName>
</protein>
<dbReference type="Proteomes" id="UP000094580">
    <property type="component" value="Unassembled WGS sequence"/>
</dbReference>
<comment type="caution">
    <text evidence="2">The sequence shown here is derived from an EMBL/GenBank/DDBJ whole genome shotgun (WGS) entry which is preliminary data.</text>
</comment>